<accession>A0A7R9NYH8</accession>
<gene>
    <name evidence="2" type="ORF">TTEB3V08_LOCUS8862</name>
</gene>
<dbReference type="InterPro" id="IPR016024">
    <property type="entry name" value="ARM-type_fold"/>
</dbReference>
<dbReference type="PANTHER" id="PTHR32170:SF3">
    <property type="entry name" value="PROTEASOME ACTIVATOR COMPLEX SUBUNIT 4"/>
    <property type="match status" value="1"/>
</dbReference>
<dbReference type="PANTHER" id="PTHR32170">
    <property type="entry name" value="PROTEASOME ACTIVATOR COMPLEX SUBUNIT 4"/>
    <property type="match status" value="1"/>
</dbReference>
<dbReference type="GO" id="GO:0005829">
    <property type="term" value="C:cytosol"/>
    <property type="evidence" value="ECO:0007669"/>
    <property type="project" value="TreeGrafter"/>
</dbReference>
<dbReference type="GO" id="GO:0016504">
    <property type="term" value="F:peptidase activator activity"/>
    <property type="evidence" value="ECO:0007669"/>
    <property type="project" value="InterPro"/>
</dbReference>
<feature type="domain" description="Proteasome activator complex subunit 4 C-terminal" evidence="1">
    <location>
        <begin position="149"/>
        <end position="233"/>
    </location>
</feature>
<dbReference type="GO" id="GO:0070628">
    <property type="term" value="F:proteasome binding"/>
    <property type="evidence" value="ECO:0007669"/>
    <property type="project" value="InterPro"/>
</dbReference>
<dbReference type="GO" id="GO:0010499">
    <property type="term" value="P:proteasomal ubiquitin-independent protein catabolic process"/>
    <property type="evidence" value="ECO:0007669"/>
    <property type="project" value="TreeGrafter"/>
</dbReference>
<organism evidence="2">
    <name type="scientific">Timema tahoe</name>
    <dbReference type="NCBI Taxonomy" id="61484"/>
    <lineage>
        <taxon>Eukaryota</taxon>
        <taxon>Metazoa</taxon>
        <taxon>Ecdysozoa</taxon>
        <taxon>Arthropoda</taxon>
        <taxon>Hexapoda</taxon>
        <taxon>Insecta</taxon>
        <taxon>Pterygota</taxon>
        <taxon>Neoptera</taxon>
        <taxon>Polyneoptera</taxon>
        <taxon>Phasmatodea</taxon>
        <taxon>Timematodea</taxon>
        <taxon>Timematoidea</taxon>
        <taxon>Timematidae</taxon>
        <taxon>Timema</taxon>
    </lineage>
</organism>
<dbReference type="GO" id="GO:0005634">
    <property type="term" value="C:nucleus"/>
    <property type="evidence" value="ECO:0007669"/>
    <property type="project" value="TreeGrafter"/>
</dbReference>
<evidence type="ECO:0000259" key="1">
    <source>
        <dbReference type="Pfam" id="PF11919"/>
    </source>
</evidence>
<dbReference type="SUPFAM" id="SSF48371">
    <property type="entry name" value="ARM repeat"/>
    <property type="match status" value="1"/>
</dbReference>
<proteinExistence type="predicted"/>
<dbReference type="EMBL" id="OE004191">
    <property type="protein sequence ID" value="CAD7460946.1"/>
    <property type="molecule type" value="Genomic_DNA"/>
</dbReference>
<dbReference type="Pfam" id="PF11919">
    <property type="entry name" value="PSME4_C"/>
    <property type="match status" value="1"/>
</dbReference>
<evidence type="ECO:0000313" key="2">
    <source>
        <dbReference type="EMBL" id="CAD7460946.1"/>
    </source>
</evidence>
<dbReference type="InterPro" id="IPR021843">
    <property type="entry name" value="PSME4_C"/>
</dbReference>
<name>A0A7R9NYH8_9NEOP</name>
<dbReference type="AlphaFoldDB" id="A0A7R9NYH8"/>
<reference evidence="2" key="1">
    <citation type="submission" date="2020-11" db="EMBL/GenBank/DDBJ databases">
        <authorList>
            <person name="Tran Van P."/>
        </authorList>
    </citation>
    <scope>NUCLEOTIDE SEQUENCE</scope>
</reference>
<dbReference type="Gene3D" id="1.25.10.10">
    <property type="entry name" value="Leucine-rich Repeat Variant"/>
    <property type="match status" value="1"/>
</dbReference>
<sequence length="233" mass="26712">MPLSFTRRLAQMEEVRIELVFYVELPRSLGQLLLSTGHLPLVSESVSWCSRSTCLEFLQVLVFHNMATFQSSDDWVNMMNSIVLRLLEDDWLEVREKAAQVLGGLIHCDFLIKPENALETFKEKASTKLKKKIKNKVVDSTGIELLKVRHAGILGLCAFINAYPYDVPEFMPEVFLILGQHLNDPQPISSTIRKTLGDFKRTHHDNWEHHSLKFTEEQLAVLTDLTIPPSYYA</sequence>
<protein>
    <recommendedName>
        <fullName evidence="1">Proteasome activator complex subunit 4 C-terminal domain-containing protein</fullName>
    </recommendedName>
</protein>
<dbReference type="InterPro" id="IPR011989">
    <property type="entry name" value="ARM-like"/>
</dbReference>
<dbReference type="InterPro" id="IPR035309">
    <property type="entry name" value="PSME4"/>
</dbReference>